<dbReference type="Pfam" id="PF00172">
    <property type="entry name" value="Zn_clus"/>
    <property type="match status" value="1"/>
</dbReference>
<sequence length="531" mass="59362">MGKSPQELQRGKTACKRRVKKHAACLQCRRSKIRCRGYGFPCLTCVTRGIRSECEFASETPAGSAYMASYVPSDGSDDGGQPQTRNESFVITDLPSPSSTETTVSEPSQIASWGSSGRNKGASAKPELSGIVSDQWPDQKISTDAGSLDFEWLTCLFASDTNGAHDALHGLQEIYHQATPDFREAVHLFFQTESVHQLVVHQWRLFSDCEDAVDHQDELQHERELPDVASWCAHNCRDCFCFLLDQGAIRPWYFNSFGHSQFFLVFQATEIPTAHYLISQLSPKHLLAPASIAEAQGQRTILQLAAGQPALFSACFSRLEEWILDLREVLDHQSFFMICRYASARLAGRMYMKGIDIAQAVQDNASLWLGIILHHPDPASLLDWLRKKGCLPPCFGQNQHSLLEVATQHDRLEAAQWLLSQTNDPAEYRKCAMEAARRQTEASVRIFDCAMSLISLMDGLNSVSEDAACVIIYSTCDSIRGAPEEERHSVENISMRKVMTLTSSKVIFDESVISYVQSANLPWLANMMRSF</sequence>
<reference evidence="7" key="1">
    <citation type="submission" date="2022-12" db="EMBL/GenBank/DDBJ databases">
        <authorList>
            <person name="Petersen C."/>
        </authorList>
    </citation>
    <scope>NUCLEOTIDE SEQUENCE</scope>
    <source>
        <strain evidence="7">IBT 21472</strain>
    </source>
</reference>
<feature type="compositionally biased region" description="Polar residues" evidence="5">
    <location>
        <begin position="109"/>
        <end position="118"/>
    </location>
</feature>
<dbReference type="GO" id="GO:0000981">
    <property type="term" value="F:DNA-binding transcription factor activity, RNA polymerase II-specific"/>
    <property type="evidence" value="ECO:0007669"/>
    <property type="project" value="InterPro"/>
</dbReference>
<dbReference type="InterPro" id="IPR001138">
    <property type="entry name" value="Zn2Cys6_DnaBD"/>
</dbReference>
<dbReference type="PROSITE" id="PS50048">
    <property type="entry name" value="ZN2_CY6_FUNGAL_2"/>
    <property type="match status" value="1"/>
</dbReference>
<keyword evidence="1" id="KW-0805">Transcription regulation</keyword>
<keyword evidence="8" id="KW-1185">Reference proteome</keyword>
<dbReference type="SUPFAM" id="SSF48403">
    <property type="entry name" value="Ankyrin repeat"/>
    <property type="match status" value="1"/>
</dbReference>
<evidence type="ECO:0000256" key="3">
    <source>
        <dbReference type="ARBA" id="ARBA00023163"/>
    </source>
</evidence>
<dbReference type="SUPFAM" id="SSF57701">
    <property type="entry name" value="Zn2/Cys6 DNA-binding domain"/>
    <property type="match status" value="1"/>
</dbReference>
<evidence type="ECO:0000256" key="4">
    <source>
        <dbReference type="ARBA" id="ARBA00023242"/>
    </source>
</evidence>
<dbReference type="EMBL" id="JAPZBO010000001">
    <property type="protein sequence ID" value="KAJ5330561.1"/>
    <property type="molecule type" value="Genomic_DNA"/>
</dbReference>
<dbReference type="Gene3D" id="4.10.240.10">
    <property type="entry name" value="Zn(2)-C6 fungal-type DNA-binding domain"/>
    <property type="match status" value="1"/>
</dbReference>
<feature type="region of interest" description="Disordered" evidence="5">
    <location>
        <begin position="68"/>
        <end position="125"/>
    </location>
</feature>
<reference evidence="7" key="2">
    <citation type="journal article" date="2023" name="IMA Fungus">
        <title>Comparative genomic study of the Penicillium genus elucidates a diverse pangenome and 15 lateral gene transfer events.</title>
        <authorList>
            <person name="Petersen C."/>
            <person name="Sorensen T."/>
            <person name="Nielsen M.R."/>
            <person name="Sondergaard T.E."/>
            <person name="Sorensen J.L."/>
            <person name="Fitzpatrick D.A."/>
            <person name="Frisvad J.C."/>
            <person name="Nielsen K.L."/>
        </authorList>
    </citation>
    <scope>NUCLEOTIDE SEQUENCE</scope>
    <source>
        <strain evidence="7">IBT 21472</strain>
    </source>
</reference>
<dbReference type="Proteomes" id="UP001147746">
    <property type="component" value="Unassembled WGS sequence"/>
</dbReference>
<proteinExistence type="predicted"/>
<dbReference type="CDD" id="cd00067">
    <property type="entry name" value="GAL4"/>
    <property type="match status" value="1"/>
</dbReference>
<comment type="caution">
    <text evidence="7">The sequence shown here is derived from an EMBL/GenBank/DDBJ whole genome shotgun (WGS) entry which is preliminary data.</text>
</comment>
<dbReference type="PROSITE" id="PS00463">
    <property type="entry name" value="ZN2_CY6_FUNGAL_1"/>
    <property type="match status" value="1"/>
</dbReference>
<feature type="compositionally biased region" description="Low complexity" evidence="5">
    <location>
        <begin position="95"/>
        <end position="108"/>
    </location>
</feature>
<dbReference type="InterPro" id="IPR036864">
    <property type="entry name" value="Zn2-C6_fun-type_DNA-bd_sf"/>
</dbReference>
<evidence type="ECO:0000313" key="7">
    <source>
        <dbReference type="EMBL" id="KAJ5330561.1"/>
    </source>
</evidence>
<dbReference type="GO" id="GO:0003677">
    <property type="term" value="F:DNA binding"/>
    <property type="evidence" value="ECO:0007669"/>
    <property type="project" value="UniProtKB-KW"/>
</dbReference>
<evidence type="ECO:0000313" key="8">
    <source>
        <dbReference type="Proteomes" id="UP001147746"/>
    </source>
</evidence>
<keyword evidence="4" id="KW-0539">Nucleus</keyword>
<dbReference type="InterPro" id="IPR036770">
    <property type="entry name" value="Ankyrin_rpt-contain_sf"/>
</dbReference>
<keyword evidence="2" id="KW-0238">DNA-binding</keyword>
<keyword evidence="3" id="KW-0804">Transcription</keyword>
<evidence type="ECO:0000256" key="2">
    <source>
        <dbReference type="ARBA" id="ARBA00023125"/>
    </source>
</evidence>
<evidence type="ECO:0000259" key="6">
    <source>
        <dbReference type="PROSITE" id="PS50048"/>
    </source>
</evidence>
<evidence type="ECO:0000256" key="1">
    <source>
        <dbReference type="ARBA" id="ARBA00023015"/>
    </source>
</evidence>
<gene>
    <name evidence="7" type="ORF">N7476_000344</name>
</gene>
<protein>
    <recommendedName>
        <fullName evidence="6">Zn(2)-C6 fungal-type domain-containing protein</fullName>
    </recommendedName>
</protein>
<dbReference type="AlphaFoldDB" id="A0A9W9UBN9"/>
<evidence type="ECO:0000256" key="5">
    <source>
        <dbReference type="SAM" id="MobiDB-lite"/>
    </source>
</evidence>
<dbReference type="GO" id="GO:0008270">
    <property type="term" value="F:zinc ion binding"/>
    <property type="evidence" value="ECO:0007669"/>
    <property type="project" value="InterPro"/>
</dbReference>
<organism evidence="7 8">
    <name type="scientific">Penicillium atrosanguineum</name>
    <dbReference type="NCBI Taxonomy" id="1132637"/>
    <lineage>
        <taxon>Eukaryota</taxon>
        <taxon>Fungi</taxon>
        <taxon>Dikarya</taxon>
        <taxon>Ascomycota</taxon>
        <taxon>Pezizomycotina</taxon>
        <taxon>Eurotiomycetes</taxon>
        <taxon>Eurotiomycetidae</taxon>
        <taxon>Eurotiales</taxon>
        <taxon>Aspergillaceae</taxon>
        <taxon>Penicillium</taxon>
    </lineage>
</organism>
<dbReference type="SMART" id="SM00066">
    <property type="entry name" value="GAL4"/>
    <property type="match status" value="1"/>
</dbReference>
<accession>A0A9W9UBN9</accession>
<feature type="domain" description="Zn(2)-C6 fungal-type" evidence="6">
    <location>
        <begin position="24"/>
        <end position="56"/>
    </location>
</feature>
<name>A0A9W9UBN9_9EURO</name>